<reference evidence="4 5" key="1">
    <citation type="submission" date="2016-01" db="EMBL/GenBank/DDBJ databases">
        <title>Complete genome sequence of a soil Actinobacterium, Isoptericola dokdonensis DS-3.</title>
        <authorList>
            <person name="Kwon S.-K."/>
            <person name="Kim J.F."/>
        </authorList>
    </citation>
    <scope>NUCLEOTIDE SEQUENCE [LARGE SCALE GENOMIC DNA]</scope>
    <source>
        <strain evidence="4 5">DS-3</strain>
    </source>
</reference>
<dbReference type="InterPro" id="IPR029063">
    <property type="entry name" value="SAM-dependent_MTases_sf"/>
</dbReference>
<dbReference type="Pfam" id="PF13649">
    <property type="entry name" value="Methyltransf_25"/>
    <property type="match status" value="1"/>
</dbReference>
<dbReference type="InterPro" id="IPR041698">
    <property type="entry name" value="Methyltransf_25"/>
</dbReference>
<keyword evidence="4" id="KW-0830">Ubiquinone</keyword>
<evidence type="ECO:0000313" key="5">
    <source>
        <dbReference type="Proteomes" id="UP000076794"/>
    </source>
</evidence>
<gene>
    <name evidence="4" type="primary">ubiE_2</name>
    <name evidence="4" type="ORF">I598_1136</name>
</gene>
<dbReference type="STRING" id="1300344.I598_1136"/>
<evidence type="ECO:0000256" key="2">
    <source>
        <dbReference type="ARBA" id="ARBA00022679"/>
    </source>
</evidence>
<dbReference type="GO" id="GO:0032259">
    <property type="term" value="P:methylation"/>
    <property type="evidence" value="ECO:0007669"/>
    <property type="project" value="UniProtKB-KW"/>
</dbReference>
<dbReference type="PANTHER" id="PTHR43861">
    <property type="entry name" value="TRANS-ACONITATE 2-METHYLTRANSFERASE-RELATED"/>
    <property type="match status" value="1"/>
</dbReference>
<keyword evidence="2 4" id="KW-0808">Transferase</keyword>
<dbReference type="SUPFAM" id="SSF53335">
    <property type="entry name" value="S-adenosyl-L-methionine-dependent methyltransferases"/>
    <property type="match status" value="1"/>
</dbReference>
<dbReference type="Gene3D" id="3.40.50.150">
    <property type="entry name" value="Vaccinia Virus protein VP39"/>
    <property type="match status" value="1"/>
</dbReference>
<dbReference type="EC" id="2.1.1.163" evidence="4"/>
<dbReference type="PANTHER" id="PTHR43861:SF1">
    <property type="entry name" value="TRANS-ACONITATE 2-METHYLTRANSFERASE"/>
    <property type="match status" value="1"/>
</dbReference>
<evidence type="ECO:0000313" key="4">
    <source>
        <dbReference type="EMBL" id="ANC30705.1"/>
    </source>
</evidence>
<keyword evidence="1 4" id="KW-0489">Methyltransferase</keyword>
<name>A0A161I0Q6_9MICO</name>
<dbReference type="PATRIC" id="fig|1300344.3.peg.1143"/>
<organism evidence="4 5">
    <name type="scientific">Isoptericola dokdonensis DS-3</name>
    <dbReference type="NCBI Taxonomy" id="1300344"/>
    <lineage>
        <taxon>Bacteria</taxon>
        <taxon>Bacillati</taxon>
        <taxon>Actinomycetota</taxon>
        <taxon>Actinomycetes</taxon>
        <taxon>Micrococcales</taxon>
        <taxon>Promicromonosporaceae</taxon>
        <taxon>Isoptericola</taxon>
    </lineage>
</organism>
<proteinExistence type="predicted"/>
<dbReference type="RefSeq" id="WP_198155758.1">
    <property type="nucleotide sequence ID" value="NZ_CP014209.1"/>
</dbReference>
<dbReference type="GO" id="GO:0043770">
    <property type="term" value="F:demethylmenaquinone methyltransferase activity"/>
    <property type="evidence" value="ECO:0007669"/>
    <property type="project" value="UniProtKB-EC"/>
</dbReference>
<feature type="domain" description="Methyltransferase" evidence="3">
    <location>
        <begin position="68"/>
        <end position="166"/>
    </location>
</feature>
<dbReference type="Proteomes" id="UP000076794">
    <property type="component" value="Chromosome"/>
</dbReference>
<dbReference type="KEGG" id="ido:I598_1136"/>
<protein>
    <submittedName>
        <fullName evidence="4">Ubiquinone/menaquinone biosynthesis C-methyltransferase UbiE</fullName>
        <ecNumber evidence="4">2.1.1.163</ecNumber>
    </submittedName>
</protein>
<dbReference type="EMBL" id="CP014209">
    <property type="protein sequence ID" value="ANC30705.1"/>
    <property type="molecule type" value="Genomic_DNA"/>
</dbReference>
<evidence type="ECO:0000259" key="3">
    <source>
        <dbReference type="Pfam" id="PF13649"/>
    </source>
</evidence>
<dbReference type="AlphaFoldDB" id="A0A161I0Q6"/>
<accession>A0A161I0Q6</accession>
<dbReference type="CDD" id="cd02440">
    <property type="entry name" value="AdoMet_MTases"/>
    <property type="match status" value="1"/>
</dbReference>
<keyword evidence="5" id="KW-1185">Reference proteome</keyword>
<sequence>MPRERPAAAGPVEVRGARLADEFDRAADRYDLLTRLNPGYLRALSTAAGELVSRLRRRGGDGPLVLWDLGCGSGLSTRALVDAAGEDARIVGVDASAGMLGRAEVKSWPDGVAFVQAFAQDLPEVAREHGHRDADGVFAAYLLRNVPEGQRDEVVAAIRDQVRPGGWIALQDYHVKDRRVATAVWSAVCWGVVMPLSAVVRGNPAIYRYLWRSVVDNDSTTQLQARLERAGFTDITWHTGTGWQRGILHTVLARRPDADAA</sequence>
<evidence type="ECO:0000256" key="1">
    <source>
        <dbReference type="ARBA" id="ARBA00022603"/>
    </source>
</evidence>